<dbReference type="AlphaFoldDB" id="A0A8B7NYQ6"/>
<dbReference type="InterPro" id="IPR009218">
    <property type="entry name" value="HD_phosphohydro"/>
</dbReference>
<evidence type="ECO:0000313" key="1">
    <source>
        <dbReference type="Proteomes" id="UP000694843"/>
    </source>
</evidence>
<dbReference type="SUPFAM" id="SSF109604">
    <property type="entry name" value="HD-domain/PDEase-like"/>
    <property type="match status" value="1"/>
</dbReference>
<gene>
    <name evidence="2" type="primary">LOC108674558</name>
</gene>
<reference evidence="2" key="1">
    <citation type="submission" date="2025-08" db="UniProtKB">
        <authorList>
            <consortium name="RefSeq"/>
        </authorList>
    </citation>
    <scope>IDENTIFICATION</scope>
    <source>
        <tissue evidence="2">Whole organism</tissue>
    </source>
</reference>
<keyword evidence="1" id="KW-1185">Reference proteome</keyword>
<dbReference type="KEGG" id="hazt:108674558"/>
<protein>
    <submittedName>
        <fullName evidence="2">Uncharacterized protein LOC108674558</fullName>
    </submittedName>
</protein>
<dbReference type="RefSeq" id="XP_018018011.1">
    <property type="nucleotide sequence ID" value="XM_018162522.2"/>
</dbReference>
<dbReference type="PIRSF" id="PIRSF035170">
    <property type="entry name" value="HD_phosphohydro"/>
    <property type="match status" value="1"/>
</dbReference>
<evidence type="ECO:0000313" key="2">
    <source>
        <dbReference type="RefSeq" id="XP_018018011.1"/>
    </source>
</evidence>
<proteinExistence type="predicted"/>
<accession>A0A8B7NYQ6</accession>
<organism evidence="1 2">
    <name type="scientific">Hyalella azteca</name>
    <name type="common">Amphipod</name>
    <dbReference type="NCBI Taxonomy" id="294128"/>
    <lineage>
        <taxon>Eukaryota</taxon>
        <taxon>Metazoa</taxon>
        <taxon>Ecdysozoa</taxon>
        <taxon>Arthropoda</taxon>
        <taxon>Crustacea</taxon>
        <taxon>Multicrustacea</taxon>
        <taxon>Malacostraca</taxon>
        <taxon>Eumalacostraca</taxon>
        <taxon>Peracarida</taxon>
        <taxon>Amphipoda</taxon>
        <taxon>Senticaudata</taxon>
        <taxon>Talitrida</taxon>
        <taxon>Talitroidea</taxon>
        <taxon>Hyalellidae</taxon>
        <taxon>Hyalella</taxon>
    </lineage>
</organism>
<dbReference type="Proteomes" id="UP000694843">
    <property type="component" value="Unplaced"/>
</dbReference>
<dbReference type="GeneID" id="108674558"/>
<dbReference type="OMA" id="EPHRAYH"/>
<sequence length="224" mass="26182">MSDLDILKREWDKALSDFCSAEVSDKWWSHVVEKYSSEDRKYHNHDYLLRTFQFVKENIEKLKSPQAVAMAIFFQKLEYDPSSGDGDAACVERYKQFLQEAQIDHEEDERAKCTLELLEASKSNLTEEHMTVGSSGAEDRHYLLDALIAVLGAPPPEYELYTARVQAEYTHLSDAAYKQLRLKILQSLLLIPNVYATREFQERYEKQARENIRKEIEKLKQSQH</sequence>
<name>A0A8B7NYQ6_HYAAZ</name>
<dbReference type="OrthoDB" id="330671at2759"/>
<dbReference type="PANTHER" id="PTHR21174:SF0">
    <property type="entry name" value="HD PHOSPHOHYDROLASE FAMILY PROTEIN-RELATED"/>
    <property type="match status" value="1"/>
</dbReference>
<dbReference type="PANTHER" id="PTHR21174">
    <property type="match status" value="1"/>
</dbReference>